<keyword evidence="3" id="KW-1185">Reference proteome</keyword>
<comment type="caution">
    <text evidence="2">The sequence shown here is derived from an EMBL/GenBank/DDBJ whole genome shotgun (WGS) entry which is preliminary data.</text>
</comment>
<evidence type="ECO:0000256" key="1">
    <source>
        <dbReference type="SAM" id="MobiDB-lite"/>
    </source>
</evidence>
<dbReference type="InterPro" id="IPR027417">
    <property type="entry name" value="P-loop_NTPase"/>
</dbReference>
<dbReference type="EMBL" id="BAAAQD010000004">
    <property type="protein sequence ID" value="GAA1510923.1"/>
    <property type="molecule type" value="Genomic_DNA"/>
</dbReference>
<evidence type="ECO:0000313" key="3">
    <source>
        <dbReference type="Proteomes" id="UP001501470"/>
    </source>
</evidence>
<sequence length="256" mass="27827">MWLSGVELAPPHRGVRVNPSGSIRPCRRRHAHSVGDSGLTKRFGDKVAVDAIDLAVPRGSFYELVGQNGEDRHPVHGGRSADARHVLTSNVYDKLGRLTETWLGKIGVTGSVKQTATVYDTFYKGQVAGTVRCVGSAAYTITYPQRDNLYRVTNLATRVVTGTRYYSFAGRTVATRTPSALSWTVSDPHNTNSCAIDAATGAITWRRTLPYADRDPDRHQAVLLGSQQGALGQSCERDPNGSSVLYGTLNLLKELL</sequence>
<accession>A0ABN2A4Q4</accession>
<feature type="region of interest" description="Disordered" evidence="1">
    <location>
        <begin position="13"/>
        <end position="35"/>
    </location>
</feature>
<evidence type="ECO:0000313" key="2">
    <source>
        <dbReference type="EMBL" id="GAA1510923.1"/>
    </source>
</evidence>
<name>A0ABN2A4Q4_9ACTN</name>
<dbReference type="Proteomes" id="UP001501470">
    <property type="component" value="Unassembled WGS sequence"/>
</dbReference>
<dbReference type="SUPFAM" id="SSF52540">
    <property type="entry name" value="P-loop containing nucleoside triphosphate hydrolases"/>
    <property type="match status" value="1"/>
</dbReference>
<proteinExistence type="predicted"/>
<protein>
    <submittedName>
        <fullName evidence="2">Uncharacterized protein</fullName>
    </submittedName>
</protein>
<organism evidence="2 3">
    <name type="scientific">Dactylosporangium maewongense</name>
    <dbReference type="NCBI Taxonomy" id="634393"/>
    <lineage>
        <taxon>Bacteria</taxon>
        <taxon>Bacillati</taxon>
        <taxon>Actinomycetota</taxon>
        <taxon>Actinomycetes</taxon>
        <taxon>Micromonosporales</taxon>
        <taxon>Micromonosporaceae</taxon>
        <taxon>Dactylosporangium</taxon>
    </lineage>
</organism>
<gene>
    <name evidence="2" type="ORF">GCM10009827_026400</name>
</gene>
<reference evidence="2 3" key="1">
    <citation type="journal article" date="2019" name="Int. J. Syst. Evol. Microbiol.">
        <title>The Global Catalogue of Microorganisms (GCM) 10K type strain sequencing project: providing services to taxonomists for standard genome sequencing and annotation.</title>
        <authorList>
            <consortium name="The Broad Institute Genomics Platform"/>
            <consortium name="The Broad Institute Genome Sequencing Center for Infectious Disease"/>
            <person name="Wu L."/>
            <person name="Ma J."/>
        </authorList>
    </citation>
    <scope>NUCLEOTIDE SEQUENCE [LARGE SCALE GENOMIC DNA]</scope>
    <source>
        <strain evidence="2 3">JCM 15933</strain>
    </source>
</reference>